<dbReference type="Pfam" id="PF14417">
    <property type="entry name" value="MEDS"/>
    <property type="match status" value="1"/>
</dbReference>
<feature type="domain" description="STAS" evidence="1">
    <location>
        <begin position="202"/>
        <end position="297"/>
    </location>
</feature>
<accession>A0A8J3LZD2</accession>
<dbReference type="Gene3D" id="3.30.750.24">
    <property type="entry name" value="STAS domain"/>
    <property type="match status" value="1"/>
</dbReference>
<evidence type="ECO:0000313" key="2">
    <source>
        <dbReference type="EMBL" id="GIG76165.1"/>
    </source>
</evidence>
<reference evidence="2" key="1">
    <citation type="submission" date="2021-01" db="EMBL/GenBank/DDBJ databases">
        <title>Whole genome shotgun sequence of Planosporangium flavigriseum NBRC 105377.</title>
        <authorList>
            <person name="Komaki H."/>
            <person name="Tamura T."/>
        </authorList>
    </citation>
    <scope>NUCLEOTIDE SEQUENCE</scope>
    <source>
        <strain evidence="2">NBRC 105377</strain>
    </source>
</reference>
<evidence type="ECO:0000313" key="3">
    <source>
        <dbReference type="Proteomes" id="UP000653674"/>
    </source>
</evidence>
<name>A0A8J3LZD2_9ACTN</name>
<proteinExistence type="predicted"/>
<gene>
    <name evidence="2" type="ORF">Pfl04_45690</name>
</gene>
<dbReference type="PROSITE" id="PS50801">
    <property type="entry name" value="STAS"/>
    <property type="match status" value="1"/>
</dbReference>
<dbReference type="Proteomes" id="UP000653674">
    <property type="component" value="Unassembled WGS sequence"/>
</dbReference>
<dbReference type="Pfam" id="PF13466">
    <property type="entry name" value="STAS_2"/>
    <property type="match status" value="1"/>
</dbReference>
<dbReference type="EMBL" id="BONU01000046">
    <property type="protein sequence ID" value="GIG76165.1"/>
    <property type="molecule type" value="Genomic_DNA"/>
</dbReference>
<comment type="caution">
    <text evidence="2">The sequence shown here is derived from an EMBL/GenBank/DDBJ whole genome shotgun (WGS) entry which is preliminary data.</text>
</comment>
<dbReference type="SUPFAM" id="SSF52091">
    <property type="entry name" value="SpoIIaa-like"/>
    <property type="match status" value="1"/>
</dbReference>
<dbReference type="InterPro" id="IPR002645">
    <property type="entry name" value="STAS_dom"/>
</dbReference>
<dbReference type="InterPro" id="IPR058548">
    <property type="entry name" value="MlaB-like_STAS"/>
</dbReference>
<dbReference type="CDD" id="cd07043">
    <property type="entry name" value="STAS_anti-anti-sigma_factors"/>
    <property type="match status" value="1"/>
</dbReference>
<organism evidence="2 3">
    <name type="scientific">Planosporangium flavigriseum</name>
    <dbReference type="NCBI Taxonomy" id="373681"/>
    <lineage>
        <taxon>Bacteria</taxon>
        <taxon>Bacillati</taxon>
        <taxon>Actinomycetota</taxon>
        <taxon>Actinomycetes</taxon>
        <taxon>Micromonosporales</taxon>
        <taxon>Micromonosporaceae</taxon>
        <taxon>Planosporangium</taxon>
    </lineage>
</organism>
<dbReference type="InterPro" id="IPR025847">
    <property type="entry name" value="MEDS_domain"/>
</dbReference>
<dbReference type="InterPro" id="IPR036513">
    <property type="entry name" value="STAS_dom_sf"/>
</dbReference>
<dbReference type="AlphaFoldDB" id="A0A8J3LZD2"/>
<evidence type="ECO:0000259" key="1">
    <source>
        <dbReference type="PROSITE" id="PS50801"/>
    </source>
</evidence>
<sequence length="297" mass="33212">MLNSGKTRQVRKVQLGDHLCLPFSSDDEQREVLTTYIVDGLARGERVIYYADQTGPDVIGSWLADSGIEVNRVVDEGHLEIRSVDDGYLFGGRFEPDVVITTLWVEVRQARDAGYPGLRISGEMTSELRPVADERSLLEFEHRLSRVFHSRELAAICQYDQRLFNEAAVTGMISCHPQVVQIDPLHDDRRLRIVPTYAPRGLRIVGTVDVMTVGALTTTLRLATRWPDQNIHLNLSELEFIDVAGVRAIVRIAAGLEPGRSLIVEQLALGLRKVFEVIGWDRTPGLRFAEGPEEVGS</sequence>
<keyword evidence="3" id="KW-1185">Reference proteome</keyword>
<protein>
    <recommendedName>
        <fullName evidence="1">STAS domain-containing protein</fullName>
    </recommendedName>
</protein>